<evidence type="ECO:0000259" key="4">
    <source>
        <dbReference type="PROSITE" id="PS50053"/>
    </source>
</evidence>
<evidence type="ECO:0000313" key="5">
    <source>
        <dbReference type="Proteomes" id="UP000515131"/>
    </source>
</evidence>
<feature type="domain" description="Ubiquitin-like" evidence="4">
    <location>
        <begin position="1"/>
        <end position="74"/>
    </location>
</feature>
<dbReference type="InterPro" id="IPR000626">
    <property type="entry name" value="Ubiquitin-like_dom"/>
</dbReference>
<dbReference type="GeneID" id="112851934"/>
<dbReference type="KEGG" id="pcoo:112851934"/>
<reference evidence="6" key="1">
    <citation type="submission" date="2025-08" db="UniProtKB">
        <authorList>
            <consortium name="RefSeq"/>
        </authorList>
    </citation>
    <scope>IDENTIFICATION</scope>
    <source>
        <tissue evidence="6">Blood</tissue>
    </source>
</reference>
<dbReference type="InterPro" id="IPR039415">
    <property type="entry name" value="FUBI"/>
</dbReference>
<feature type="region of interest" description="Disordered" evidence="3">
    <location>
        <begin position="91"/>
        <end position="111"/>
    </location>
</feature>
<evidence type="ECO:0000313" key="6">
    <source>
        <dbReference type="RefSeq" id="XP_025771166.1"/>
    </source>
</evidence>
<evidence type="ECO:0000256" key="1">
    <source>
        <dbReference type="ARBA" id="ARBA00008430"/>
    </source>
</evidence>
<accession>A0A6P6H6X4</accession>
<gene>
    <name evidence="6" type="primary">LOC112851934</name>
</gene>
<dbReference type="Pfam" id="PF00240">
    <property type="entry name" value="ubiquitin"/>
    <property type="match status" value="1"/>
</dbReference>
<dbReference type="Proteomes" id="UP000515131">
    <property type="component" value="Unplaced"/>
</dbReference>
<evidence type="ECO:0000256" key="2">
    <source>
        <dbReference type="ARBA" id="ARBA00024114"/>
    </source>
</evidence>
<keyword evidence="5" id="KW-1185">Reference proteome</keyword>
<comment type="similarity">
    <text evidence="1">Belongs to the ubiquitin family.</text>
</comment>
<protein>
    <recommendedName>
        <fullName evidence="2">Ubiquitin-like protein FUBI</fullName>
    </recommendedName>
</protein>
<sequence>MQLFVRARELHTLEVTGLETVAQIKAHVAFLEGLTTEDKVVLLAGSPLQDEATLGQCGVEALATLEVVGRMLGEQQPSFILQQLGELGREQRNSWGEEGELSIASSGARQA</sequence>
<organism evidence="5 6">
    <name type="scientific">Puma concolor</name>
    <name type="common">Mountain lion</name>
    <name type="synonym">Felis concolor</name>
    <dbReference type="NCBI Taxonomy" id="9696"/>
    <lineage>
        <taxon>Eukaryota</taxon>
        <taxon>Metazoa</taxon>
        <taxon>Chordata</taxon>
        <taxon>Craniata</taxon>
        <taxon>Vertebrata</taxon>
        <taxon>Euteleostomi</taxon>
        <taxon>Mammalia</taxon>
        <taxon>Eutheria</taxon>
        <taxon>Laurasiatheria</taxon>
        <taxon>Carnivora</taxon>
        <taxon>Feliformia</taxon>
        <taxon>Felidae</taxon>
        <taxon>Felinae</taxon>
        <taxon>Puma</taxon>
    </lineage>
</organism>
<dbReference type="SMART" id="SM00213">
    <property type="entry name" value="UBQ"/>
    <property type="match status" value="1"/>
</dbReference>
<dbReference type="Gene3D" id="3.10.20.90">
    <property type="entry name" value="Phosphatidylinositol 3-kinase Catalytic Subunit, Chain A, domain 1"/>
    <property type="match status" value="1"/>
</dbReference>
<dbReference type="PROSITE" id="PS50053">
    <property type="entry name" value="UBIQUITIN_2"/>
    <property type="match status" value="1"/>
</dbReference>
<evidence type="ECO:0000256" key="3">
    <source>
        <dbReference type="SAM" id="MobiDB-lite"/>
    </source>
</evidence>
<dbReference type="SUPFAM" id="SSF54236">
    <property type="entry name" value="Ubiquitin-like"/>
    <property type="match status" value="1"/>
</dbReference>
<proteinExistence type="inferred from homology"/>
<dbReference type="FunFam" id="3.10.20.90:FF:000114">
    <property type="entry name" value="40S ribosomal protein S30"/>
    <property type="match status" value="1"/>
</dbReference>
<dbReference type="AlphaFoldDB" id="A0A6P6H6X4"/>
<dbReference type="CDD" id="cd01793">
    <property type="entry name" value="Ubl_FUBI"/>
    <property type="match status" value="1"/>
</dbReference>
<dbReference type="InterPro" id="IPR029071">
    <property type="entry name" value="Ubiquitin-like_domsf"/>
</dbReference>
<dbReference type="RefSeq" id="XP_025771166.1">
    <property type="nucleotide sequence ID" value="XM_025915381.1"/>
</dbReference>
<name>A0A6P6H6X4_PUMCO</name>